<accession>A0AAF0I800</accession>
<dbReference type="InterPro" id="IPR005843">
    <property type="entry name" value="A-D-PHexomutase_C"/>
</dbReference>
<reference evidence="12" key="1">
    <citation type="submission" date="2023-03" db="EMBL/GenBank/DDBJ databases">
        <title>Lomoglobus Profundus gen. nov., sp. nov., a novel member of the phylum Verrucomicrobia, isolated from deep-marine sediment of South China Sea.</title>
        <authorList>
            <person name="Ahmad T."/>
            <person name="Ishaq S.E."/>
            <person name="Wang F."/>
        </authorList>
    </citation>
    <scope>NUCLEOTIDE SEQUENCE</scope>
    <source>
        <strain evidence="12">LMO-M01</strain>
    </source>
</reference>
<dbReference type="GO" id="GO:0000287">
    <property type="term" value="F:magnesium ion binding"/>
    <property type="evidence" value="ECO:0007669"/>
    <property type="project" value="InterPro"/>
</dbReference>
<comment type="cofactor">
    <cofactor evidence="1">
        <name>Mg(2+)</name>
        <dbReference type="ChEBI" id="CHEBI:18420"/>
    </cofactor>
</comment>
<dbReference type="InterPro" id="IPR005844">
    <property type="entry name" value="A-D-PHexomutase_a/b/a-I"/>
</dbReference>
<dbReference type="Gene3D" id="3.30.310.50">
    <property type="entry name" value="Alpha-D-phosphohexomutase, C-terminal domain"/>
    <property type="match status" value="1"/>
</dbReference>
<name>A0AAF0I800_9BACT</name>
<dbReference type="Pfam" id="PF02879">
    <property type="entry name" value="PGM_PMM_II"/>
    <property type="match status" value="1"/>
</dbReference>
<dbReference type="Pfam" id="PF00408">
    <property type="entry name" value="PGM_PMM_IV"/>
    <property type="match status" value="1"/>
</dbReference>
<dbReference type="KEGG" id="slom:PXH66_09935"/>
<dbReference type="InterPro" id="IPR005846">
    <property type="entry name" value="A-D-PHexomutase_a/b/a-III"/>
</dbReference>
<dbReference type="PANTHER" id="PTHR42946:SF1">
    <property type="entry name" value="PHOSPHOGLUCOMUTASE (ALPHA-D-GLUCOSE-1,6-BISPHOSPHATE-DEPENDENT)"/>
    <property type="match status" value="1"/>
</dbReference>
<evidence type="ECO:0000259" key="11">
    <source>
        <dbReference type="Pfam" id="PF02880"/>
    </source>
</evidence>
<dbReference type="EMBL" id="CP119075">
    <property type="protein sequence ID" value="WED67171.1"/>
    <property type="molecule type" value="Genomic_DNA"/>
</dbReference>
<dbReference type="PROSITE" id="PS00710">
    <property type="entry name" value="PGM_PMM"/>
    <property type="match status" value="1"/>
</dbReference>
<dbReference type="PANTHER" id="PTHR42946">
    <property type="entry name" value="PHOSPHOHEXOSE MUTASE"/>
    <property type="match status" value="1"/>
</dbReference>
<keyword evidence="5 7" id="KW-0460">Magnesium</keyword>
<evidence type="ECO:0000313" key="13">
    <source>
        <dbReference type="Proteomes" id="UP001218638"/>
    </source>
</evidence>
<evidence type="ECO:0000256" key="2">
    <source>
        <dbReference type="ARBA" id="ARBA00010231"/>
    </source>
</evidence>
<keyword evidence="3" id="KW-0597">Phosphoprotein</keyword>
<dbReference type="FunFam" id="3.40.120.10:FF:000003">
    <property type="entry name" value="Phosphoglucosamine mutase"/>
    <property type="match status" value="1"/>
</dbReference>
<evidence type="ECO:0000259" key="10">
    <source>
        <dbReference type="Pfam" id="PF02879"/>
    </source>
</evidence>
<dbReference type="Gene3D" id="3.40.120.10">
    <property type="entry name" value="Alpha-D-Glucose-1,6-Bisphosphate, subunit A, domain 3"/>
    <property type="match status" value="3"/>
</dbReference>
<dbReference type="InterPro" id="IPR050060">
    <property type="entry name" value="Phosphoglucosamine_mutase"/>
</dbReference>
<dbReference type="GO" id="GO:0005829">
    <property type="term" value="C:cytosol"/>
    <property type="evidence" value="ECO:0007669"/>
    <property type="project" value="TreeGrafter"/>
</dbReference>
<dbReference type="SUPFAM" id="SSF53738">
    <property type="entry name" value="Phosphoglucomutase, first 3 domains"/>
    <property type="match status" value="3"/>
</dbReference>
<evidence type="ECO:0000259" key="8">
    <source>
        <dbReference type="Pfam" id="PF00408"/>
    </source>
</evidence>
<dbReference type="InterPro" id="IPR036900">
    <property type="entry name" value="A-D-PHexomutase_C_sf"/>
</dbReference>
<evidence type="ECO:0000256" key="4">
    <source>
        <dbReference type="ARBA" id="ARBA00022723"/>
    </source>
</evidence>
<feature type="domain" description="Alpha-D-phosphohexomutase alpha/beta/alpha" evidence="9">
    <location>
        <begin position="4"/>
        <end position="131"/>
    </location>
</feature>
<feature type="domain" description="Alpha-D-phosphohexomutase C-terminal" evidence="8">
    <location>
        <begin position="369"/>
        <end position="425"/>
    </location>
</feature>
<dbReference type="GO" id="GO:0006048">
    <property type="term" value="P:UDP-N-acetylglucosamine biosynthetic process"/>
    <property type="evidence" value="ECO:0007669"/>
    <property type="project" value="TreeGrafter"/>
</dbReference>
<protein>
    <submittedName>
        <fullName evidence="12">Phosphoglucosamine mutase</fullName>
    </submittedName>
</protein>
<evidence type="ECO:0000259" key="9">
    <source>
        <dbReference type="Pfam" id="PF02878"/>
    </source>
</evidence>
<dbReference type="Proteomes" id="UP001218638">
    <property type="component" value="Chromosome"/>
</dbReference>
<evidence type="ECO:0000313" key="12">
    <source>
        <dbReference type="EMBL" id="WED67171.1"/>
    </source>
</evidence>
<dbReference type="SUPFAM" id="SSF55957">
    <property type="entry name" value="Phosphoglucomutase, C-terminal domain"/>
    <property type="match status" value="1"/>
</dbReference>
<evidence type="ECO:0000256" key="5">
    <source>
        <dbReference type="ARBA" id="ARBA00022842"/>
    </source>
</evidence>
<keyword evidence="4 7" id="KW-0479">Metal-binding</keyword>
<dbReference type="Pfam" id="PF02880">
    <property type="entry name" value="PGM_PMM_III"/>
    <property type="match status" value="1"/>
</dbReference>
<keyword evidence="6" id="KW-0413">Isomerase</keyword>
<dbReference type="GO" id="GO:0004615">
    <property type="term" value="F:phosphomannomutase activity"/>
    <property type="evidence" value="ECO:0007669"/>
    <property type="project" value="TreeGrafter"/>
</dbReference>
<dbReference type="AlphaFoldDB" id="A0AAF0I800"/>
<feature type="domain" description="Alpha-D-phosphohexomutase alpha/beta/alpha" evidence="10">
    <location>
        <begin position="150"/>
        <end position="246"/>
    </location>
</feature>
<proteinExistence type="inferred from homology"/>
<evidence type="ECO:0000256" key="1">
    <source>
        <dbReference type="ARBA" id="ARBA00001946"/>
    </source>
</evidence>
<dbReference type="InterPro" id="IPR016066">
    <property type="entry name" value="A-D-PHexomutase_CS"/>
</dbReference>
<comment type="similarity">
    <text evidence="2 7">Belongs to the phosphohexose mutase family.</text>
</comment>
<organism evidence="12 13">
    <name type="scientific">Synoicihabitans lomoniglobus</name>
    <dbReference type="NCBI Taxonomy" id="2909285"/>
    <lineage>
        <taxon>Bacteria</taxon>
        <taxon>Pseudomonadati</taxon>
        <taxon>Verrucomicrobiota</taxon>
        <taxon>Opitutia</taxon>
        <taxon>Opitutales</taxon>
        <taxon>Opitutaceae</taxon>
        <taxon>Synoicihabitans</taxon>
    </lineage>
</organism>
<dbReference type="InterPro" id="IPR005841">
    <property type="entry name" value="Alpha-D-phosphohexomutase_SF"/>
</dbReference>
<evidence type="ECO:0000256" key="3">
    <source>
        <dbReference type="ARBA" id="ARBA00022553"/>
    </source>
</evidence>
<dbReference type="Pfam" id="PF02878">
    <property type="entry name" value="PGM_PMM_I"/>
    <property type="match status" value="1"/>
</dbReference>
<dbReference type="GO" id="GO:0008966">
    <property type="term" value="F:phosphoglucosamine mutase activity"/>
    <property type="evidence" value="ECO:0007669"/>
    <property type="project" value="TreeGrafter"/>
</dbReference>
<dbReference type="GO" id="GO:0009252">
    <property type="term" value="P:peptidoglycan biosynthetic process"/>
    <property type="evidence" value="ECO:0007669"/>
    <property type="project" value="TreeGrafter"/>
</dbReference>
<dbReference type="PRINTS" id="PR00509">
    <property type="entry name" value="PGMPMM"/>
</dbReference>
<evidence type="ECO:0000256" key="7">
    <source>
        <dbReference type="RuleBase" id="RU004326"/>
    </source>
</evidence>
<dbReference type="InterPro" id="IPR016055">
    <property type="entry name" value="A-D-PHexomutase_a/b/a-I/II/III"/>
</dbReference>
<dbReference type="GO" id="GO:0005975">
    <property type="term" value="P:carbohydrate metabolic process"/>
    <property type="evidence" value="ECO:0007669"/>
    <property type="project" value="InterPro"/>
</dbReference>
<dbReference type="RefSeq" id="WP_330931434.1">
    <property type="nucleotide sequence ID" value="NZ_CP119075.1"/>
</dbReference>
<keyword evidence="13" id="KW-1185">Reference proteome</keyword>
<dbReference type="InterPro" id="IPR005845">
    <property type="entry name" value="A-D-PHexomutase_a/b/a-II"/>
</dbReference>
<evidence type="ECO:0000256" key="6">
    <source>
        <dbReference type="ARBA" id="ARBA00023235"/>
    </source>
</evidence>
<feature type="domain" description="Alpha-D-phosphohexomutase alpha/beta/alpha" evidence="11">
    <location>
        <begin position="250"/>
        <end position="359"/>
    </location>
</feature>
<sequence length="441" mass="45261">MKRIYFGTDGVRGPFGGPLINEAFAARLAEAAGIWAGGSGRVLIGRDSRGSGEALVAAVAGGLAAAGLQPVSLGVLPTPAVARAVRASDAVLGVVVTASHNPAADNGIKFFTATGIKLTDEEEVIIESSLLAAAAERAVGLPIDDTAIADYIAAMSTQLPADALRGWKIVLDTAHGATVQTSGAVLRKLGAEIIAVGNAPDGKNINEGVGSEHPEKLAARVVTAHARLGIAHDGDGDRVVFCDEHGDVLDGDEVLAILATDAKQRGELVADTLVITVQSNLGVDAAVKAVGGRVLRTDVGDRYVSACMRAEGAGLGGESSGHIICDEIGPTGDGLGAALRVLRIMYLTGQPLSELRRVLTKFPQRSGAVKVESKTPLAACSALQTEIAALESEMGESGRVLVRYSGTEPKLRLLIEGPTPEVVAAGYARLLKAAEQDLTIL</sequence>
<gene>
    <name evidence="12" type="ORF">PXH66_09935</name>
</gene>